<dbReference type="AlphaFoldDB" id="A0A4R9GJS9"/>
<feature type="transmembrane region" description="Helical" evidence="2">
    <location>
        <begin position="12"/>
        <end position="33"/>
    </location>
</feature>
<accession>A0A4R9GJS9</accession>
<evidence type="ECO:0000313" key="3">
    <source>
        <dbReference type="EMBL" id="TGK13978.1"/>
    </source>
</evidence>
<keyword evidence="2" id="KW-0472">Membrane</keyword>
<feature type="region of interest" description="Disordered" evidence="1">
    <location>
        <begin position="304"/>
        <end position="325"/>
    </location>
</feature>
<dbReference type="RefSeq" id="WP_135766319.1">
    <property type="nucleotide sequence ID" value="NZ_RQET01000001.1"/>
</dbReference>
<dbReference type="Proteomes" id="UP000298458">
    <property type="component" value="Unassembled WGS sequence"/>
</dbReference>
<feature type="compositionally biased region" description="Basic and acidic residues" evidence="1">
    <location>
        <begin position="316"/>
        <end position="325"/>
    </location>
</feature>
<protein>
    <submittedName>
        <fullName evidence="3">DUF445 family protein</fullName>
    </submittedName>
</protein>
<comment type="caution">
    <text evidence="3">The sequence shown here is derived from an EMBL/GenBank/DDBJ whole genome shotgun (WGS) entry which is preliminary data.</text>
</comment>
<dbReference type="OrthoDB" id="9787430at2"/>
<feature type="transmembrane region" description="Helical" evidence="2">
    <location>
        <begin position="386"/>
        <end position="409"/>
    </location>
</feature>
<dbReference type="PANTHER" id="PTHR35791:SF1">
    <property type="entry name" value="UPF0754 MEMBRANE PROTEIN YHEB"/>
    <property type="match status" value="1"/>
</dbReference>
<name>A0A4R9GJS9_9LEPT</name>
<feature type="transmembrane region" description="Helical" evidence="2">
    <location>
        <begin position="221"/>
        <end position="241"/>
    </location>
</feature>
<sequence>MDFSFFSQNKELIGIIMMPFTYGFVGWFTNVVALKMTFYPLEFVGIPPYLGWQGIVPKKAQKLALKSVNIMTERLIKVEDFFSKVDPEQLEKEFQPVLDGLVPSATREIIHHINPSLRKHLENGHESEIVNAVQEKCAHTVRNIMVQVKENVSSVFNFRSLVLRKLTGPNVKRIVDIFEEVGSKEFTFIERCGWYLGGALGILQALLWEVLPIWWTLPIQGIIVGYVTNWVALTMIFRPLYEKKFGPIKYRGLFLARQEEVSKKYSNVFATQVLTARNVLEEILYKRAARTLVETIQSETETAAHKMNLNESLDGENGKGEDSDFENTKKEVIRNVSETLANSSTKLESYMGRAMSIENNMFKRMKDLPPEEFEPILRSAFQEDEYVLILIGSVLGAIVGLFQGLYMLFVA</sequence>
<evidence type="ECO:0000256" key="2">
    <source>
        <dbReference type="SAM" id="Phobius"/>
    </source>
</evidence>
<dbReference type="EMBL" id="RQET01000001">
    <property type="protein sequence ID" value="TGK13978.1"/>
    <property type="molecule type" value="Genomic_DNA"/>
</dbReference>
<keyword evidence="2" id="KW-1133">Transmembrane helix</keyword>
<keyword evidence="4" id="KW-1185">Reference proteome</keyword>
<organism evidence="3 4">
    <name type="scientific">Leptospira fletcheri</name>
    <dbReference type="NCBI Taxonomy" id="2484981"/>
    <lineage>
        <taxon>Bacteria</taxon>
        <taxon>Pseudomonadati</taxon>
        <taxon>Spirochaetota</taxon>
        <taxon>Spirochaetia</taxon>
        <taxon>Leptospirales</taxon>
        <taxon>Leptospiraceae</taxon>
        <taxon>Leptospira</taxon>
    </lineage>
</organism>
<gene>
    <name evidence="3" type="ORF">EHO60_01140</name>
</gene>
<feature type="transmembrane region" description="Helical" evidence="2">
    <location>
        <begin position="194"/>
        <end position="215"/>
    </location>
</feature>
<evidence type="ECO:0000256" key="1">
    <source>
        <dbReference type="SAM" id="MobiDB-lite"/>
    </source>
</evidence>
<dbReference type="PANTHER" id="PTHR35791">
    <property type="entry name" value="UPF0754 MEMBRANE PROTEIN YHEB"/>
    <property type="match status" value="1"/>
</dbReference>
<evidence type="ECO:0000313" key="4">
    <source>
        <dbReference type="Proteomes" id="UP000298458"/>
    </source>
</evidence>
<proteinExistence type="predicted"/>
<keyword evidence="2" id="KW-0812">Transmembrane</keyword>
<reference evidence="3" key="1">
    <citation type="journal article" date="2019" name="PLoS Negl. Trop. Dis.">
        <title>Revisiting the worldwide diversity of Leptospira species in the environment.</title>
        <authorList>
            <person name="Vincent A.T."/>
            <person name="Schiettekatte O."/>
            <person name="Bourhy P."/>
            <person name="Veyrier F.J."/>
            <person name="Picardeau M."/>
        </authorList>
    </citation>
    <scope>NUCLEOTIDE SEQUENCE [LARGE SCALE GENOMIC DNA]</scope>
    <source>
        <strain evidence="3">SSW15</strain>
    </source>
</reference>